<accession>A0ABS9CVW6</accession>
<feature type="transmembrane region" description="Helical" evidence="8">
    <location>
        <begin position="136"/>
        <end position="164"/>
    </location>
</feature>
<evidence type="ECO:0000313" key="10">
    <source>
        <dbReference type="Proteomes" id="UP001200557"/>
    </source>
</evidence>
<comment type="similarity">
    <text evidence="2 8">Belongs to the 4-toluene sulfonate uptake permease (TSUP) (TC 2.A.102) family.</text>
</comment>
<feature type="transmembrane region" description="Helical" evidence="8">
    <location>
        <begin position="176"/>
        <end position="194"/>
    </location>
</feature>
<evidence type="ECO:0000256" key="4">
    <source>
        <dbReference type="ARBA" id="ARBA00022475"/>
    </source>
</evidence>
<keyword evidence="6 8" id="KW-1133">Transmembrane helix</keyword>
<feature type="transmembrane region" description="Helical" evidence="8">
    <location>
        <begin position="38"/>
        <end position="60"/>
    </location>
</feature>
<keyword evidence="4 8" id="KW-1003">Cell membrane</keyword>
<feature type="transmembrane region" description="Helical" evidence="8">
    <location>
        <begin position="81"/>
        <end position="100"/>
    </location>
</feature>
<evidence type="ECO:0000256" key="8">
    <source>
        <dbReference type="RuleBase" id="RU363041"/>
    </source>
</evidence>
<sequence length="253" mass="26829">MEWILATTDLTQNEFLVVGALAMLAGVVRGFSGFALSAMVMATAIVILPPVELIPMLWWLEMSASILMLKNGWAEADRPMTYGLVIAALIGWPLGLWLTVSIPVDASKTLALSIIVVLAASQLAKIRLDFLASKAGLYGTGIAAGFVSGVAHVGGMVVAFYVLAADKPAAVMRASLVLYLFLGSATSMIALLAFGVMDFSGASRGLVFAIPTMIGVFLGQQLFTERLAPYYRPFCLILLIGLALLGLIRTQLS</sequence>
<keyword evidence="3" id="KW-0813">Transport</keyword>
<dbReference type="InterPro" id="IPR052017">
    <property type="entry name" value="TSUP"/>
</dbReference>
<feature type="transmembrane region" description="Helical" evidence="8">
    <location>
        <begin position="230"/>
        <end position="248"/>
    </location>
</feature>
<comment type="subcellular location">
    <subcellularLocation>
        <location evidence="1 8">Cell membrane</location>
        <topology evidence="1 8">Multi-pass membrane protein</topology>
    </subcellularLocation>
</comment>
<feature type="transmembrane region" description="Helical" evidence="8">
    <location>
        <begin position="15"/>
        <end position="32"/>
    </location>
</feature>
<dbReference type="InterPro" id="IPR002781">
    <property type="entry name" value="TM_pro_TauE-like"/>
</dbReference>
<name>A0ABS9CVW6_9RHOB</name>
<dbReference type="Proteomes" id="UP001200557">
    <property type="component" value="Unassembled WGS sequence"/>
</dbReference>
<dbReference type="EMBL" id="JAKGAQ010000002">
    <property type="protein sequence ID" value="MCF2871076.1"/>
    <property type="molecule type" value="Genomic_DNA"/>
</dbReference>
<reference evidence="9 10" key="1">
    <citation type="submission" date="2022-01" db="EMBL/GenBank/DDBJ databases">
        <title>Octadecabacter sp. nov., isolated from a marine alga.</title>
        <authorList>
            <person name="Jin M.S."/>
            <person name="Kim H.M."/>
            <person name="Han D.M."/>
            <person name="Jung J.J."/>
            <person name="Jeon C.O."/>
        </authorList>
    </citation>
    <scope>NUCLEOTIDE SEQUENCE [LARGE SCALE GENOMIC DNA]</scope>
    <source>
        <strain evidence="9 10">G9-8</strain>
    </source>
</reference>
<protein>
    <recommendedName>
        <fullName evidence="8">Probable membrane transporter protein</fullName>
    </recommendedName>
</protein>
<evidence type="ECO:0000256" key="6">
    <source>
        <dbReference type="ARBA" id="ARBA00022989"/>
    </source>
</evidence>
<evidence type="ECO:0000256" key="3">
    <source>
        <dbReference type="ARBA" id="ARBA00022448"/>
    </source>
</evidence>
<keyword evidence="5 8" id="KW-0812">Transmembrane</keyword>
<proteinExistence type="inferred from homology"/>
<evidence type="ECO:0000313" key="9">
    <source>
        <dbReference type="EMBL" id="MCF2871076.1"/>
    </source>
</evidence>
<organism evidence="9 10">
    <name type="scientific">Octadecabacter dasysiphoniae</name>
    <dbReference type="NCBI Taxonomy" id="2909341"/>
    <lineage>
        <taxon>Bacteria</taxon>
        <taxon>Pseudomonadati</taxon>
        <taxon>Pseudomonadota</taxon>
        <taxon>Alphaproteobacteria</taxon>
        <taxon>Rhodobacterales</taxon>
        <taxon>Roseobacteraceae</taxon>
        <taxon>Octadecabacter</taxon>
    </lineage>
</organism>
<gene>
    <name evidence="9" type="ORF">L0664_08355</name>
</gene>
<evidence type="ECO:0000256" key="2">
    <source>
        <dbReference type="ARBA" id="ARBA00009142"/>
    </source>
</evidence>
<dbReference type="PANTHER" id="PTHR30269">
    <property type="entry name" value="TRANSMEMBRANE PROTEIN YFCA"/>
    <property type="match status" value="1"/>
</dbReference>
<dbReference type="Pfam" id="PF01925">
    <property type="entry name" value="TauE"/>
    <property type="match status" value="1"/>
</dbReference>
<feature type="transmembrane region" description="Helical" evidence="8">
    <location>
        <begin position="206"/>
        <end position="224"/>
    </location>
</feature>
<evidence type="ECO:0000256" key="7">
    <source>
        <dbReference type="ARBA" id="ARBA00023136"/>
    </source>
</evidence>
<comment type="caution">
    <text evidence="9">The sequence shown here is derived from an EMBL/GenBank/DDBJ whole genome shotgun (WGS) entry which is preliminary data.</text>
</comment>
<evidence type="ECO:0000256" key="1">
    <source>
        <dbReference type="ARBA" id="ARBA00004651"/>
    </source>
</evidence>
<keyword evidence="10" id="KW-1185">Reference proteome</keyword>
<keyword evidence="7 8" id="KW-0472">Membrane</keyword>
<dbReference type="PANTHER" id="PTHR30269:SF37">
    <property type="entry name" value="MEMBRANE TRANSPORTER PROTEIN"/>
    <property type="match status" value="1"/>
</dbReference>
<evidence type="ECO:0000256" key="5">
    <source>
        <dbReference type="ARBA" id="ARBA00022692"/>
    </source>
</evidence>
<feature type="transmembrane region" description="Helical" evidence="8">
    <location>
        <begin position="106"/>
        <end position="124"/>
    </location>
</feature>
<dbReference type="RefSeq" id="WP_235225197.1">
    <property type="nucleotide sequence ID" value="NZ_JAKGAQ010000002.1"/>
</dbReference>